<feature type="region of interest" description="Disordered" evidence="1">
    <location>
        <begin position="572"/>
        <end position="623"/>
    </location>
</feature>
<proteinExistence type="predicted"/>
<accession>A0A8J2VQP8</accession>
<feature type="transmembrane region" description="Helical" evidence="2">
    <location>
        <begin position="60"/>
        <end position="78"/>
    </location>
</feature>
<feature type="transmembrane region" description="Helical" evidence="2">
    <location>
        <begin position="199"/>
        <end position="220"/>
    </location>
</feature>
<dbReference type="Gene3D" id="3.10.620.30">
    <property type="match status" value="1"/>
</dbReference>
<dbReference type="AlphaFoldDB" id="A0A8J2VQP8"/>
<dbReference type="Pfam" id="PF11992">
    <property type="entry name" value="TgpA_N"/>
    <property type="match status" value="1"/>
</dbReference>
<dbReference type="Proteomes" id="UP000628775">
    <property type="component" value="Unassembled WGS sequence"/>
</dbReference>
<dbReference type="PANTHER" id="PTHR42736:SF1">
    <property type="entry name" value="PROTEIN-GLUTAMINE GAMMA-GLUTAMYLTRANSFERASE"/>
    <property type="match status" value="1"/>
</dbReference>
<organism evidence="4 5">
    <name type="scientific">Pullulanibacillus camelliae</name>
    <dbReference type="NCBI Taxonomy" id="1707096"/>
    <lineage>
        <taxon>Bacteria</taxon>
        <taxon>Bacillati</taxon>
        <taxon>Bacillota</taxon>
        <taxon>Bacilli</taxon>
        <taxon>Bacillales</taxon>
        <taxon>Sporolactobacillaceae</taxon>
        <taxon>Pullulanibacillus</taxon>
    </lineage>
</organism>
<dbReference type="SMART" id="SM00460">
    <property type="entry name" value="TGc"/>
    <property type="match status" value="1"/>
</dbReference>
<feature type="transmembrane region" description="Helical" evidence="2">
    <location>
        <begin position="166"/>
        <end position="183"/>
    </location>
</feature>
<evidence type="ECO:0000259" key="3">
    <source>
        <dbReference type="SMART" id="SM00460"/>
    </source>
</evidence>
<evidence type="ECO:0000313" key="4">
    <source>
        <dbReference type="EMBL" id="GGE35796.1"/>
    </source>
</evidence>
<feature type="transmembrane region" description="Helical" evidence="2">
    <location>
        <begin position="140"/>
        <end position="160"/>
    </location>
</feature>
<keyword evidence="2" id="KW-1133">Transmembrane helix</keyword>
<evidence type="ECO:0000313" key="5">
    <source>
        <dbReference type="Proteomes" id="UP000628775"/>
    </source>
</evidence>
<keyword evidence="5" id="KW-1185">Reference proteome</keyword>
<dbReference type="InterPro" id="IPR052901">
    <property type="entry name" value="Bact_TGase-like"/>
</dbReference>
<feature type="transmembrane region" description="Helical" evidence="2">
    <location>
        <begin position="629"/>
        <end position="650"/>
    </location>
</feature>
<dbReference type="PANTHER" id="PTHR42736">
    <property type="entry name" value="PROTEIN-GLUTAMINE GAMMA-GLUTAMYLTRANSFERASE"/>
    <property type="match status" value="1"/>
</dbReference>
<feature type="domain" description="Transglutaminase-like" evidence="3">
    <location>
        <begin position="484"/>
        <end position="559"/>
    </location>
</feature>
<protein>
    <recommendedName>
        <fullName evidence="3">Transglutaminase-like domain-containing protein</fullName>
    </recommendedName>
</protein>
<dbReference type="EMBL" id="BMIR01000004">
    <property type="protein sequence ID" value="GGE35796.1"/>
    <property type="molecule type" value="Genomic_DNA"/>
</dbReference>
<sequence length="750" mass="86832">MQQAKAQFLSLFLFILGFLLFWEWLRPLAVITNTEHVNDFVGFAVFSFLLTYLRLPFWLAFPLKFIAIFFVLHLLFFYNTPLFDRLWLDYFVDDIHKNLAFISQGNWVDFTDLFKSFLFFILLWIVSYLMRYWLLQTRRLFLFFFVTVIYLTILDTFTLYHADFAIVRTMIIGLILMGILRLLKIQESEKVTFEKGRLPLAWLVPLLALIVLTAIVGFVAPKLGPQWPDPVPFIQKAANGYPEYEKGQGNGTGPQTIGYDDDDTHLGGSFLMDDTPVFYTEGEYNHYWRIGSKNVYTGKGWVNRPQGQVQTVDADHLDRSPVLDLYEQNTKVSSATDKVETLSNNFPQLIYGGEVNAIEGKSRNRVSLQLNDSTGKLEPMYHGRHVTLRKYTINYQYPSFSINRLSEVIGNQGDPKEIKQQDLQLPAELPNRVRKLAIKLTKNESNRYDKVQALLNYLQSDTFTYQIDGVPRPSGQTDYVDQFLFETHFGYCDNFSTAMTVLLRAAGIPARWVKGFTQGTYDKAVDLTHYKYVVKNSDAHSWVEVYFPNSGWVPFEPTKSFDNPYSFNYDTNASDSEAAPANAQDDSANQEQQQQQKEKAQKKQQQQPAAQKEQASQHTSGTKAKGENAIPWIVSGVILFILLIAAVILYRMRKSWWPKYLLHRFRQRTDEAAFDVAFKHLLKLLAMHGYTIKSDQTLREFAVKVDRELGVKEMSRLVKYYEEKHYYHASGQHWSECKESWENIIKKISG</sequence>
<dbReference type="InterPro" id="IPR038765">
    <property type="entry name" value="Papain-like_cys_pep_sf"/>
</dbReference>
<dbReference type="InterPro" id="IPR002931">
    <property type="entry name" value="Transglutaminase-like"/>
</dbReference>
<evidence type="ECO:0000256" key="1">
    <source>
        <dbReference type="SAM" id="MobiDB-lite"/>
    </source>
</evidence>
<feature type="transmembrane region" description="Helical" evidence="2">
    <location>
        <begin position="37"/>
        <end position="53"/>
    </location>
</feature>
<name>A0A8J2VQP8_9BACL</name>
<feature type="transmembrane region" description="Helical" evidence="2">
    <location>
        <begin position="7"/>
        <end position="25"/>
    </location>
</feature>
<feature type="compositionally biased region" description="Low complexity" evidence="1">
    <location>
        <begin position="603"/>
        <end position="617"/>
    </location>
</feature>
<keyword evidence="2" id="KW-0812">Transmembrane</keyword>
<dbReference type="SUPFAM" id="SSF54001">
    <property type="entry name" value="Cysteine proteinases"/>
    <property type="match status" value="1"/>
</dbReference>
<comment type="caution">
    <text evidence="4">The sequence shown here is derived from an EMBL/GenBank/DDBJ whole genome shotgun (WGS) entry which is preliminary data.</text>
</comment>
<dbReference type="Pfam" id="PF01841">
    <property type="entry name" value="Transglut_core"/>
    <property type="match status" value="1"/>
</dbReference>
<keyword evidence="2" id="KW-0472">Membrane</keyword>
<evidence type="ECO:0000256" key="2">
    <source>
        <dbReference type="SAM" id="Phobius"/>
    </source>
</evidence>
<reference evidence="4" key="1">
    <citation type="journal article" date="2014" name="Int. J. Syst. Evol. Microbiol.">
        <title>Complete genome sequence of Corynebacterium casei LMG S-19264T (=DSM 44701T), isolated from a smear-ripened cheese.</title>
        <authorList>
            <consortium name="US DOE Joint Genome Institute (JGI-PGF)"/>
            <person name="Walter F."/>
            <person name="Albersmeier A."/>
            <person name="Kalinowski J."/>
            <person name="Ruckert C."/>
        </authorList>
    </citation>
    <scope>NUCLEOTIDE SEQUENCE</scope>
    <source>
        <strain evidence="4">CGMCC 1.15371</strain>
    </source>
</reference>
<reference evidence="4" key="2">
    <citation type="submission" date="2020-09" db="EMBL/GenBank/DDBJ databases">
        <authorList>
            <person name="Sun Q."/>
            <person name="Zhou Y."/>
        </authorList>
    </citation>
    <scope>NUCLEOTIDE SEQUENCE</scope>
    <source>
        <strain evidence="4">CGMCC 1.15371</strain>
    </source>
</reference>
<feature type="transmembrane region" description="Helical" evidence="2">
    <location>
        <begin position="113"/>
        <end position="133"/>
    </location>
</feature>
<feature type="compositionally biased region" description="Low complexity" evidence="1">
    <location>
        <begin position="581"/>
        <end position="595"/>
    </location>
</feature>
<gene>
    <name evidence="4" type="primary">yebA</name>
    <name evidence="4" type="ORF">GCM10011391_13210</name>
</gene>
<dbReference type="InterPro" id="IPR021878">
    <property type="entry name" value="TgpA_N"/>
</dbReference>